<dbReference type="PANTHER" id="PTHR24421">
    <property type="entry name" value="NITRATE/NITRITE SENSOR PROTEIN NARX-RELATED"/>
    <property type="match status" value="1"/>
</dbReference>
<feature type="transmembrane region" description="Helical" evidence="4">
    <location>
        <begin position="44"/>
        <end position="63"/>
    </location>
</feature>
<evidence type="ECO:0000313" key="7">
    <source>
        <dbReference type="Proteomes" id="UP000572680"/>
    </source>
</evidence>
<accession>A0A7W3LM51</accession>
<evidence type="ECO:0000256" key="2">
    <source>
        <dbReference type="ARBA" id="ARBA00022777"/>
    </source>
</evidence>
<feature type="transmembrane region" description="Helical" evidence="4">
    <location>
        <begin position="141"/>
        <end position="159"/>
    </location>
</feature>
<evidence type="ECO:0000256" key="3">
    <source>
        <dbReference type="ARBA" id="ARBA00023012"/>
    </source>
</evidence>
<gene>
    <name evidence="6" type="ORF">HNR61_002314</name>
</gene>
<dbReference type="AlphaFoldDB" id="A0A7W3LM51"/>
<sequence length="373" mass="39502">MRLLFQGDAEGPELRQRAFWVSFGLLFLIPVGFAVARYDGVRRVLGFAALAAFVALYYAAAFVRRSWADPFTWRVWAVLGAFAALAAALPVAFGPEWMGTPIYLSFVLAMGLPLRWAPFGVLGALAVALAGGFLSRSTPAATGGIALMLLSFGMMMVAFRHSRTLVAQLREARGEVARLAAADERLRIARDLHDLLGHGLSLIVLKSELARRLAERDPARAVAEIGDIEVVARTSLADVRAAISGYRRRDLAEELDGARTVLAAAGVESVVRTAGPPPPGETDGLFGWAVREAVTNVVRHARAARCVIEVAWDGEAAVLEVRDDGRAAGGHAPGNGLRGLAERVAAAGGDLESGPLPGGGFRVRVRVPVGSAP</sequence>
<evidence type="ECO:0000256" key="1">
    <source>
        <dbReference type="ARBA" id="ARBA00022679"/>
    </source>
</evidence>
<keyword evidence="1 6" id="KW-0808">Transferase</keyword>
<dbReference type="Pfam" id="PF07730">
    <property type="entry name" value="HisKA_3"/>
    <property type="match status" value="1"/>
</dbReference>
<name>A0A7W3LM51_ACTNM</name>
<dbReference type="GO" id="GO:0000155">
    <property type="term" value="F:phosphorelay sensor kinase activity"/>
    <property type="evidence" value="ECO:0007669"/>
    <property type="project" value="InterPro"/>
</dbReference>
<feature type="transmembrane region" description="Helical" evidence="4">
    <location>
        <begin position="114"/>
        <end position="134"/>
    </location>
</feature>
<dbReference type="RefSeq" id="WP_220509163.1">
    <property type="nucleotide sequence ID" value="NZ_BAAALP010000022.1"/>
</dbReference>
<keyword evidence="4" id="KW-1133">Transmembrane helix</keyword>
<dbReference type="Gene3D" id="3.30.565.10">
    <property type="entry name" value="Histidine kinase-like ATPase, C-terminal domain"/>
    <property type="match status" value="1"/>
</dbReference>
<dbReference type="InterPro" id="IPR050482">
    <property type="entry name" value="Sensor_HK_TwoCompSys"/>
</dbReference>
<dbReference type="InterPro" id="IPR036890">
    <property type="entry name" value="HATPase_C_sf"/>
</dbReference>
<dbReference type="GO" id="GO:0046983">
    <property type="term" value="F:protein dimerization activity"/>
    <property type="evidence" value="ECO:0007669"/>
    <property type="project" value="InterPro"/>
</dbReference>
<keyword evidence="7" id="KW-1185">Reference proteome</keyword>
<reference evidence="6 7" key="1">
    <citation type="submission" date="2020-08" db="EMBL/GenBank/DDBJ databases">
        <title>Genomic Encyclopedia of Type Strains, Phase IV (KMG-IV): sequencing the most valuable type-strain genomes for metagenomic binning, comparative biology and taxonomic classification.</title>
        <authorList>
            <person name="Goeker M."/>
        </authorList>
    </citation>
    <scope>NUCLEOTIDE SEQUENCE [LARGE SCALE GENOMIC DNA]</scope>
    <source>
        <strain evidence="6 7">DSM 44197</strain>
    </source>
</reference>
<dbReference type="EMBL" id="JACJIA010000002">
    <property type="protein sequence ID" value="MBA8950701.1"/>
    <property type="molecule type" value="Genomic_DNA"/>
</dbReference>
<feature type="transmembrane region" description="Helical" evidence="4">
    <location>
        <begin position="20"/>
        <end position="38"/>
    </location>
</feature>
<keyword evidence="4" id="KW-0812">Transmembrane</keyword>
<dbReference type="PANTHER" id="PTHR24421:SF63">
    <property type="entry name" value="SENSOR HISTIDINE KINASE DESK"/>
    <property type="match status" value="1"/>
</dbReference>
<evidence type="ECO:0000313" key="6">
    <source>
        <dbReference type="EMBL" id="MBA8950701.1"/>
    </source>
</evidence>
<comment type="caution">
    <text evidence="6">The sequence shown here is derived from an EMBL/GenBank/DDBJ whole genome shotgun (WGS) entry which is preliminary data.</text>
</comment>
<organism evidence="6 7">
    <name type="scientific">Actinomadura namibiensis</name>
    <dbReference type="NCBI Taxonomy" id="182080"/>
    <lineage>
        <taxon>Bacteria</taxon>
        <taxon>Bacillati</taxon>
        <taxon>Actinomycetota</taxon>
        <taxon>Actinomycetes</taxon>
        <taxon>Streptosporangiales</taxon>
        <taxon>Thermomonosporaceae</taxon>
        <taxon>Actinomadura</taxon>
    </lineage>
</organism>
<feature type="transmembrane region" description="Helical" evidence="4">
    <location>
        <begin position="75"/>
        <end position="94"/>
    </location>
</feature>
<evidence type="ECO:0000256" key="4">
    <source>
        <dbReference type="SAM" id="Phobius"/>
    </source>
</evidence>
<keyword evidence="4" id="KW-0472">Membrane</keyword>
<keyword evidence="3" id="KW-0902">Two-component regulatory system</keyword>
<dbReference type="Proteomes" id="UP000572680">
    <property type="component" value="Unassembled WGS sequence"/>
</dbReference>
<dbReference type="SUPFAM" id="SSF55874">
    <property type="entry name" value="ATPase domain of HSP90 chaperone/DNA topoisomerase II/histidine kinase"/>
    <property type="match status" value="1"/>
</dbReference>
<dbReference type="GO" id="GO:0016020">
    <property type="term" value="C:membrane"/>
    <property type="evidence" value="ECO:0007669"/>
    <property type="project" value="InterPro"/>
</dbReference>
<protein>
    <submittedName>
        <fullName evidence="6">Two-component system sensor histidine kinase DesK</fullName>
        <ecNumber evidence="6">2.7.13.3</ecNumber>
    </submittedName>
</protein>
<dbReference type="EC" id="2.7.13.3" evidence="6"/>
<keyword evidence="2 6" id="KW-0418">Kinase</keyword>
<dbReference type="InterPro" id="IPR011712">
    <property type="entry name" value="Sig_transdc_His_kin_sub3_dim/P"/>
</dbReference>
<dbReference type="Gene3D" id="1.20.5.1930">
    <property type="match status" value="1"/>
</dbReference>
<proteinExistence type="predicted"/>
<feature type="domain" description="Signal transduction histidine kinase subgroup 3 dimerisation and phosphoacceptor" evidence="5">
    <location>
        <begin position="184"/>
        <end position="250"/>
    </location>
</feature>
<dbReference type="CDD" id="cd16917">
    <property type="entry name" value="HATPase_UhpB-NarQ-NarX-like"/>
    <property type="match status" value="1"/>
</dbReference>
<evidence type="ECO:0000259" key="5">
    <source>
        <dbReference type="Pfam" id="PF07730"/>
    </source>
</evidence>